<protein>
    <recommendedName>
        <fullName evidence="3">Glycosyl transferase CAP10 domain-containing protein</fullName>
    </recommendedName>
</protein>
<evidence type="ECO:0000256" key="2">
    <source>
        <dbReference type="ARBA" id="ARBA00022679"/>
    </source>
</evidence>
<dbReference type="InterPro" id="IPR051091">
    <property type="entry name" value="O-Glucosyltr/Glycosyltrsf_90"/>
</dbReference>
<dbReference type="InterPro" id="IPR006598">
    <property type="entry name" value="CAP10"/>
</dbReference>
<evidence type="ECO:0000259" key="3">
    <source>
        <dbReference type="SMART" id="SM00672"/>
    </source>
</evidence>
<dbReference type="SMART" id="SM00672">
    <property type="entry name" value="CAP10"/>
    <property type="match status" value="1"/>
</dbReference>
<dbReference type="AlphaFoldDB" id="A0AAD3CS15"/>
<dbReference type="PANTHER" id="PTHR12203:SF35">
    <property type="entry name" value="PROTEIN O-GLUCOSYLTRANSFERASE 1"/>
    <property type="match status" value="1"/>
</dbReference>
<proteinExistence type="inferred from homology"/>
<evidence type="ECO:0000313" key="4">
    <source>
        <dbReference type="EMBL" id="GFH49785.1"/>
    </source>
</evidence>
<dbReference type="PANTHER" id="PTHR12203">
    <property type="entry name" value="KDEL LYS-ASP-GLU-LEU CONTAINING - RELATED"/>
    <property type="match status" value="1"/>
</dbReference>
<keyword evidence="2" id="KW-0808">Transferase</keyword>
<gene>
    <name evidence="4" type="ORF">CTEN210_06261</name>
</gene>
<comment type="caution">
    <text evidence="4">The sequence shown here is derived from an EMBL/GenBank/DDBJ whole genome shotgun (WGS) entry which is preliminary data.</text>
</comment>
<reference evidence="4 5" key="1">
    <citation type="journal article" date="2021" name="Sci. Rep.">
        <title>The genome of the diatom Chaetoceros tenuissimus carries an ancient integrated fragment of an extant virus.</title>
        <authorList>
            <person name="Hongo Y."/>
            <person name="Kimura K."/>
            <person name="Takaki Y."/>
            <person name="Yoshida Y."/>
            <person name="Baba S."/>
            <person name="Kobayashi G."/>
            <person name="Nagasaki K."/>
            <person name="Hano T."/>
            <person name="Tomaru Y."/>
        </authorList>
    </citation>
    <scope>NUCLEOTIDE SEQUENCE [LARGE SCALE GENOMIC DNA]</scope>
    <source>
        <strain evidence="4 5">NIES-3715</strain>
    </source>
</reference>
<evidence type="ECO:0000256" key="1">
    <source>
        <dbReference type="ARBA" id="ARBA00010118"/>
    </source>
</evidence>
<dbReference type="Pfam" id="PF05686">
    <property type="entry name" value="Glyco_transf_90"/>
    <property type="match status" value="1"/>
</dbReference>
<dbReference type="Proteomes" id="UP001054902">
    <property type="component" value="Unassembled WGS sequence"/>
</dbReference>
<organism evidence="4 5">
    <name type="scientific">Chaetoceros tenuissimus</name>
    <dbReference type="NCBI Taxonomy" id="426638"/>
    <lineage>
        <taxon>Eukaryota</taxon>
        <taxon>Sar</taxon>
        <taxon>Stramenopiles</taxon>
        <taxon>Ochrophyta</taxon>
        <taxon>Bacillariophyta</taxon>
        <taxon>Coscinodiscophyceae</taxon>
        <taxon>Chaetocerotophycidae</taxon>
        <taxon>Chaetocerotales</taxon>
        <taxon>Chaetocerotaceae</taxon>
        <taxon>Chaetoceros</taxon>
    </lineage>
</organism>
<evidence type="ECO:0000313" key="5">
    <source>
        <dbReference type="Proteomes" id="UP001054902"/>
    </source>
</evidence>
<sequence length="434" mass="50874">MELQTYIGNTKTNLTKKNNADDDDLPTIHIHRKEEIGHRISTAEHHLMNEQTSKKHQNRNPTPLVPNNTRFTPHILHLVDYYQNTMPVSYMRNCGFNITISNADSMAPSAEPNITVEKDEKDWLKPWRRQYLAAFKDRLFYPGNNKYFLPSGTLNLTISYGDKMETNQHCAFANSAWKGEKTVYNPQDVLKWARNFVHPDPLPWSERKKIPVWRGTGWGSTFPWRQVEKLIQKYNGTNMTQHEISEKAFEMILDTNTYGGEYSGRHRRNHLVYFSKQHPDLVDARLGSSRSIEEKQWQQNATNGLHNLLPLDKIPKDQYYTEYQTHIIMGGIGAAFRTATTLRQGIAVILQDFPYEEWFVHEMKPYVNFIPIKQDLSDLKETLDWVRDNPQKVLEIAKKGKEFYDEYLSYDAMTEFYYELILRLMLCCAHKSLI</sequence>
<accession>A0AAD3CS15</accession>
<dbReference type="EMBL" id="BLLK01000038">
    <property type="protein sequence ID" value="GFH49785.1"/>
    <property type="molecule type" value="Genomic_DNA"/>
</dbReference>
<keyword evidence="5" id="KW-1185">Reference proteome</keyword>
<comment type="similarity">
    <text evidence="1">Belongs to the glycosyltransferase 90 family.</text>
</comment>
<name>A0AAD3CS15_9STRA</name>
<feature type="domain" description="Glycosyl transferase CAP10" evidence="3">
    <location>
        <begin position="183"/>
        <end position="425"/>
    </location>
</feature>
<dbReference type="GO" id="GO:0016740">
    <property type="term" value="F:transferase activity"/>
    <property type="evidence" value="ECO:0007669"/>
    <property type="project" value="UniProtKB-KW"/>
</dbReference>